<evidence type="ECO:0000259" key="3">
    <source>
        <dbReference type="Pfam" id="PF26629"/>
    </source>
</evidence>
<feature type="domain" description="Glycosyltransferase 2-like" evidence="2">
    <location>
        <begin position="1"/>
        <end position="158"/>
    </location>
</feature>
<feature type="transmembrane region" description="Helical" evidence="1">
    <location>
        <begin position="307"/>
        <end position="327"/>
    </location>
</feature>
<dbReference type="InterPro" id="IPR050256">
    <property type="entry name" value="Glycosyltransferase_2"/>
</dbReference>
<dbReference type="CDD" id="cd04179">
    <property type="entry name" value="DPM_DPG-synthase_like"/>
    <property type="match status" value="1"/>
</dbReference>
<keyword evidence="4" id="KW-0808">Transferase</keyword>
<organism evidence="4 5">
    <name type="scientific">Devosia salina</name>
    <dbReference type="NCBI Taxonomy" id="2860336"/>
    <lineage>
        <taxon>Bacteria</taxon>
        <taxon>Pseudomonadati</taxon>
        <taxon>Pseudomonadota</taxon>
        <taxon>Alphaproteobacteria</taxon>
        <taxon>Hyphomicrobiales</taxon>
        <taxon>Devosiaceae</taxon>
        <taxon>Devosia</taxon>
    </lineage>
</organism>
<sequence>MPCLNEAETLATCVEKAQSFLKRSGIAGEVLISDNGSTDGSQAIAESLGARVVSADQRGYGAALGTGIAQARGRFVIMGDADDSYDFANLDAYMAQLRDGADLVMGNRFAGGIAPGAMPWHHRYIGNPVLSFLGRLFFRTPIRDFHCGLRGFSRDAISNLNLRTTGMEFASEMVVKATLSQLDVREVPTTLKPDGRSRRPHLRSFRDGWRHLRFLLLFSPRWLFLYPGVALLWIGLVVGAQLLRGPVVIGGVTFGVHTLLVAALCVIMGTQSIAFAIIGRRFASRYGFIPRSGVYDRLLEGLTLERLLLFAVLLMLGGMGAMGWGLWEWARRDFGPLTSSATLRMVILAMTALVTGFQLMMSAFMSSMINIPIYERRLADQPAPDDQFRRRSDRA</sequence>
<dbReference type="Pfam" id="PF26629">
    <property type="entry name" value="GT2_TM_C"/>
    <property type="match status" value="1"/>
</dbReference>
<dbReference type="InterPro" id="IPR001173">
    <property type="entry name" value="Glyco_trans_2-like"/>
</dbReference>
<keyword evidence="1" id="KW-0812">Transmembrane</keyword>
<reference evidence="4 5" key="1">
    <citation type="submission" date="2021-08" db="EMBL/GenBank/DDBJ databases">
        <title>Devosia salina sp. nov., isolated from the South China Sea sediment.</title>
        <authorList>
            <person name="Zhou Z."/>
        </authorList>
    </citation>
    <scope>NUCLEOTIDE SEQUENCE [LARGE SCALE GENOMIC DNA]</scope>
    <source>
        <strain evidence="4 5">SCS-3</strain>
    </source>
</reference>
<keyword evidence="1" id="KW-0472">Membrane</keyword>
<proteinExistence type="predicted"/>
<dbReference type="PANTHER" id="PTHR48090">
    <property type="entry name" value="UNDECAPRENYL-PHOSPHATE 4-DEOXY-4-FORMAMIDO-L-ARABINOSE TRANSFERASE-RELATED"/>
    <property type="match status" value="1"/>
</dbReference>
<keyword evidence="1" id="KW-1133">Transmembrane helix</keyword>
<feature type="transmembrane region" description="Helical" evidence="1">
    <location>
        <begin position="223"/>
        <end position="242"/>
    </location>
</feature>
<keyword evidence="4" id="KW-0328">Glycosyltransferase</keyword>
<name>A0ABX8WQ13_9HYPH</name>
<dbReference type="Gene3D" id="3.90.550.10">
    <property type="entry name" value="Spore Coat Polysaccharide Biosynthesis Protein SpsA, Chain A"/>
    <property type="match status" value="1"/>
</dbReference>
<dbReference type="GO" id="GO:0016757">
    <property type="term" value="F:glycosyltransferase activity"/>
    <property type="evidence" value="ECO:0007669"/>
    <property type="project" value="UniProtKB-KW"/>
</dbReference>
<feature type="transmembrane region" description="Helical" evidence="1">
    <location>
        <begin position="254"/>
        <end position="278"/>
    </location>
</feature>
<dbReference type="PANTHER" id="PTHR48090:SF7">
    <property type="entry name" value="RFBJ PROTEIN"/>
    <property type="match status" value="1"/>
</dbReference>
<keyword evidence="5" id="KW-1185">Reference proteome</keyword>
<feature type="transmembrane region" description="Helical" evidence="1">
    <location>
        <begin position="347"/>
        <end position="369"/>
    </location>
</feature>
<protein>
    <submittedName>
        <fullName evidence="4">Glycosyltransferase</fullName>
        <ecNumber evidence="4">2.4.-.-</ecNumber>
    </submittedName>
</protein>
<dbReference type="InterPro" id="IPR058718">
    <property type="entry name" value="Agl6_TM_C"/>
</dbReference>
<accession>A0ABX8WQ13</accession>
<dbReference type="InterPro" id="IPR029044">
    <property type="entry name" value="Nucleotide-diphossugar_trans"/>
</dbReference>
<evidence type="ECO:0000313" key="4">
    <source>
        <dbReference type="EMBL" id="QYO78950.1"/>
    </source>
</evidence>
<feature type="domain" description="Low-salt glycan biosynthesis hexosyltransferase Agl6 C-terminal transmembrane region" evidence="3">
    <location>
        <begin position="278"/>
        <end position="369"/>
    </location>
</feature>
<dbReference type="Proteomes" id="UP000825799">
    <property type="component" value="Chromosome"/>
</dbReference>
<evidence type="ECO:0000313" key="5">
    <source>
        <dbReference type="Proteomes" id="UP000825799"/>
    </source>
</evidence>
<evidence type="ECO:0000256" key="1">
    <source>
        <dbReference type="SAM" id="Phobius"/>
    </source>
</evidence>
<evidence type="ECO:0000259" key="2">
    <source>
        <dbReference type="Pfam" id="PF00535"/>
    </source>
</evidence>
<gene>
    <name evidence="4" type="ORF">K1X15_02585</name>
</gene>
<dbReference type="EMBL" id="CP080590">
    <property type="protein sequence ID" value="QYO78950.1"/>
    <property type="molecule type" value="Genomic_DNA"/>
</dbReference>
<dbReference type="EC" id="2.4.-.-" evidence="4"/>
<dbReference type="SUPFAM" id="SSF53448">
    <property type="entry name" value="Nucleotide-diphospho-sugar transferases"/>
    <property type="match status" value="1"/>
</dbReference>
<dbReference type="Pfam" id="PF00535">
    <property type="entry name" value="Glycos_transf_2"/>
    <property type="match status" value="1"/>
</dbReference>